<accession>W7THC8</accession>
<organism evidence="1 2">
    <name type="scientific">Nannochloropsis gaditana</name>
    <dbReference type="NCBI Taxonomy" id="72520"/>
    <lineage>
        <taxon>Eukaryota</taxon>
        <taxon>Sar</taxon>
        <taxon>Stramenopiles</taxon>
        <taxon>Ochrophyta</taxon>
        <taxon>Eustigmatophyceae</taxon>
        <taxon>Eustigmatales</taxon>
        <taxon>Monodopsidaceae</taxon>
        <taxon>Nannochloropsis</taxon>
    </lineage>
</organism>
<sequence>MMKLGLLTYKRHGMYACSRRRPPSVLLKILIVMLLLASLTPLHDVMMRQLVMETTSSIHMVERNKSLFYVTTHLSPSHYQYLEKCWPSLLAKSQAYRQSDFVIFITKSNGSMIDWNVINATFAGTKVTVHVVDNPGYQEGAMLAMTEAYRNHWFDGYEWVIRVNPDVLIRNDTFLLEGMRDPGIEGIFADCLDKPCPTGKNCSDRLIHTDFFAIRPDAVSLEAILDADEKEPGAEPMARRAFSSIVWNGRDSWVPNAGPHMGHCRIAGAMSPVIHPHEESEGYPQCLSWYDS</sequence>
<dbReference type="EMBL" id="AZIL01003162">
    <property type="protein sequence ID" value="EWM20359.1"/>
    <property type="molecule type" value="Genomic_DNA"/>
</dbReference>
<evidence type="ECO:0000313" key="2">
    <source>
        <dbReference type="Proteomes" id="UP000019335"/>
    </source>
</evidence>
<name>W7THC8_9STRA</name>
<keyword evidence="2" id="KW-1185">Reference proteome</keyword>
<protein>
    <submittedName>
        <fullName evidence="1">Uncharacterized protein</fullName>
    </submittedName>
</protein>
<evidence type="ECO:0000313" key="1">
    <source>
        <dbReference type="EMBL" id="EWM20359.1"/>
    </source>
</evidence>
<dbReference type="Proteomes" id="UP000019335">
    <property type="component" value="Unassembled WGS sequence"/>
</dbReference>
<proteinExistence type="predicted"/>
<gene>
    <name evidence="1" type="ORF">Naga_100877g2</name>
</gene>
<reference evidence="1 2" key="1">
    <citation type="journal article" date="2014" name="Mol. Plant">
        <title>Chromosome Scale Genome Assembly and Transcriptome Profiling of Nannochloropsis gaditana in Nitrogen Depletion.</title>
        <authorList>
            <person name="Corteggiani Carpinelli E."/>
            <person name="Telatin A."/>
            <person name="Vitulo N."/>
            <person name="Forcato C."/>
            <person name="D'Angelo M."/>
            <person name="Schiavon R."/>
            <person name="Vezzi A."/>
            <person name="Giacometti G.M."/>
            <person name="Morosinotto T."/>
            <person name="Valle G."/>
        </authorList>
    </citation>
    <scope>NUCLEOTIDE SEQUENCE [LARGE SCALE GENOMIC DNA]</scope>
    <source>
        <strain evidence="1 2">B-31</strain>
    </source>
</reference>
<dbReference type="OrthoDB" id="405918at2759"/>
<comment type="caution">
    <text evidence="1">The sequence shown here is derived from an EMBL/GenBank/DDBJ whole genome shotgun (WGS) entry which is preliminary data.</text>
</comment>
<dbReference type="AlphaFoldDB" id="W7THC8"/>